<gene>
    <name evidence="3" type="ORF">CBP51_00755</name>
</gene>
<keyword evidence="1" id="KW-0238">DNA-binding</keyword>
<dbReference type="InterPro" id="IPR010982">
    <property type="entry name" value="Lambda_DNA-bd_dom_sf"/>
</dbReference>
<dbReference type="InterPro" id="IPR001387">
    <property type="entry name" value="Cro/C1-type_HTH"/>
</dbReference>
<reference evidence="4" key="1">
    <citation type="submission" date="2017-05" db="EMBL/GenBank/DDBJ databases">
        <authorList>
            <person name="Barney B.M."/>
        </authorList>
    </citation>
    <scope>NUCLEOTIDE SEQUENCE [LARGE SCALE GENOMIC DNA]</scope>
    <source>
        <strain evidence="4">PSBB022</strain>
    </source>
</reference>
<dbReference type="CDD" id="cd00093">
    <property type="entry name" value="HTH_XRE"/>
    <property type="match status" value="1"/>
</dbReference>
<dbReference type="SUPFAM" id="SSF47413">
    <property type="entry name" value="lambda repressor-like DNA-binding domains"/>
    <property type="match status" value="1"/>
</dbReference>
<evidence type="ECO:0000313" key="4">
    <source>
        <dbReference type="Proteomes" id="UP000216101"/>
    </source>
</evidence>
<feature type="domain" description="HTH cro/C1-type" evidence="2">
    <location>
        <begin position="12"/>
        <end position="66"/>
    </location>
</feature>
<dbReference type="Proteomes" id="UP000216101">
    <property type="component" value="Unassembled WGS sequence"/>
</dbReference>
<dbReference type="Pfam" id="PF01381">
    <property type="entry name" value="HTH_3"/>
    <property type="match status" value="1"/>
</dbReference>
<dbReference type="PANTHER" id="PTHR46797">
    <property type="entry name" value="HTH-TYPE TRANSCRIPTIONAL REGULATOR"/>
    <property type="match status" value="1"/>
</dbReference>
<sequence length="90" mass="9674">MSSIAVYFGRVVKQLREEARYSQEVLADKANLNRTYLGEVERGVAVPSLATINKIATALNLSTSQLIALSENHQQLTGSAGKIPASLSVD</sequence>
<keyword evidence="4" id="KW-1185">Reference proteome</keyword>
<dbReference type="PANTHER" id="PTHR46797:SF1">
    <property type="entry name" value="METHYLPHOSPHONATE SYNTHASE"/>
    <property type="match status" value="1"/>
</dbReference>
<comment type="caution">
    <text evidence="3">The sequence shown here is derived from an EMBL/GenBank/DDBJ whole genome shotgun (WGS) entry which is preliminary data.</text>
</comment>
<organism evidence="3 4">
    <name type="scientific">Cellvibrio mixtus</name>
    <dbReference type="NCBI Taxonomy" id="39650"/>
    <lineage>
        <taxon>Bacteria</taxon>
        <taxon>Pseudomonadati</taxon>
        <taxon>Pseudomonadota</taxon>
        <taxon>Gammaproteobacteria</taxon>
        <taxon>Cellvibrionales</taxon>
        <taxon>Cellvibrionaceae</taxon>
        <taxon>Cellvibrio</taxon>
    </lineage>
</organism>
<proteinExistence type="predicted"/>
<dbReference type="GO" id="GO:0003677">
    <property type="term" value="F:DNA binding"/>
    <property type="evidence" value="ECO:0007669"/>
    <property type="project" value="UniProtKB-KW"/>
</dbReference>
<protein>
    <submittedName>
        <fullName evidence="3">Transcriptional regulator</fullName>
    </submittedName>
</protein>
<dbReference type="InterPro" id="IPR050807">
    <property type="entry name" value="TransReg_Diox_bact_type"/>
</dbReference>
<dbReference type="EMBL" id="NHNI01000001">
    <property type="protein sequence ID" value="OZY85616.1"/>
    <property type="molecule type" value="Genomic_DNA"/>
</dbReference>
<dbReference type="SMART" id="SM00530">
    <property type="entry name" value="HTH_XRE"/>
    <property type="match status" value="1"/>
</dbReference>
<name>A0A266Q7L5_9GAMM</name>
<evidence type="ECO:0000256" key="1">
    <source>
        <dbReference type="ARBA" id="ARBA00023125"/>
    </source>
</evidence>
<dbReference type="PROSITE" id="PS50943">
    <property type="entry name" value="HTH_CROC1"/>
    <property type="match status" value="1"/>
</dbReference>
<dbReference type="RefSeq" id="WP_078042977.1">
    <property type="nucleotide sequence ID" value="NZ_NHNI01000001.1"/>
</dbReference>
<accession>A0A266Q7L5</accession>
<dbReference type="GO" id="GO:0003700">
    <property type="term" value="F:DNA-binding transcription factor activity"/>
    <property type="evidence" value="ECO:0007669"/>
    <property type="project" value="TreeGrafter"/>
</dbReference>
<dbReference type="Gene3D" id="1.10.260.40">
    <property type="entry name" value="lambda repressor-like DNA-binding domains"/>
    <property type="match status" value="1"/>
</dbReference>
<dbReference type="GO" id="GO:0005829">
    <property type="term" value="C:cytosol"/>
    <property type="evidence" value="ECO:0007669"/>
    <property type="project" value="TreeGrafter"/>
</dbReference>
<dbReference type="AlphaFoldDB" id="A0A266Q7L5"/>
<evidence type="ECO:0000313" key="3">
    <source>
        <dbReference type="EMBL" id="OZY85616.1"/>
    </source>
</evidence>
<evidence type="ECO:0000259" key="2">
    <source>
        <dbReference type="PROSITE" id="PS50943"/>
    </source>
</evidence>
<dbReference type="STRING" id="1209072.GCA_000766945_02252"/>